<keyword evidence="4" id="KW-0443">Lipid metabolism</keyword>
<dbReference type="PROSITE" id="PS50095">
    <property type="entry name" value="PLAT"/>
    <property type="match status" value="1"/>
</dbReference>
<dbReference type="AlphaFoldDB" id="A0A9X0D5Q8"/>
<dbReference type="Pfam" id="PF01477">
    <property type="entry name" value="PLAT"/>
    <property type="match status" value="1"/>
</dbReference>
<dbReference type="PROSITE" id="PS51393">
    <property type="entry name" value="LIPOXYGENASE_3"/>
    <property type="match status" value="1"/>
</dbReference>
<name>A0A9X0D5Q8_9CNID</name>
<dbReference type="InterPro" id="IPR000907">
    <property type="entry name" value="LipOase"/>
</dbReference>
<feature type="domain" description="Lipoxygenase" evidence="8">
    <location>
        <begin position="127"/>
        <end position="355"/>
    </location>
</feature>
<dbReference type="Gene3D" id="1.20.245.10">
    <property type="entry name" value="Lipoxygenase-1, Domain 5"/>
    <property type="match status" value="1"/>
</dbReference>
<dbReference type="EC" id="1.13.11.34" evidence="9"/>
<evidence type="ECO:0000256" key="4">
    <source>
        <dbReference type="ARBA" id="ARBA00023098"/>
    </source>
</evidence>
<evidence type="ECO:0000313" key="9">
    <source>
        <dbReference type="EMBL" id="KAJ7386668.1"/>
    </source>
</evidence>
<organism evidence="9 10">
    <name type="scientific">Desmophyllum pertusum</name>
    <dbReference type="NCBI Taxonomy" id="174260"/>
    <lineage>
        <taxon>Eukaryota</taxon>
        <taxon>Metazoa</taxon>
        <taxon>Cnidaria</taxon>
        <taxon>Anthozoa</taxon>
        <taxon>Hexacorallia</taxon>
        <taxon>Scleractinia</taxon>
        <taxon>Caryophylliina</taxon>
        <taxon>Caryophylliidae</taxon>
        <taxon>Desmophyllum</taxon>
    </lineage>
</organism>
<dbReference type="InterPro" id="IPR001024">
    <property type="entry name" value="PLAT/LH2_dom"/>
</dbReference>
<dbReference type="SUPFAM" id="SSF49723">
    <property type="entry name" value="Lipase/lipooxygenase domain (PLAT/LH2 domain)"/>
    <property type="match status" value="1"/>
</dbReference>
<dbReference type="InterPro" id="IPR013819">
    <property type="entry name" value="LipOase_C"/>
</dbReference>
<evidence type="ECO:0000256" key="3">
    <source>
        <dbReference type="ARBA" id="ARBA00023002"/>
    </source>
</evidence>
<evidence type="ECO:0000256" key="5">
    <source>
        <dbReference type="PROSITE-ProRule" id="PRU00152"/>
    </source>
</evidence>
<comment type="caution">
    <text evidence="9">The sequence shown here is derived from an EMBL/GenBank/DDBJ whole genome shotgun (WGS) entry which is preliminary data.</text>
</comment>
<dbReference type="OrthoDB" id="407298at2759"/>
<evidence type="ECO:0000256" key="1">
    <source>
        <dbReference type="ARBA" id="ARBA00022723"/>
    </source>
</evidence>
<sequence length="355" mass="40741">MTSNVTYCIRVLTGNRKGSGTWDLDAEISLTIIGTKGQTKPLVLEKLFYNAFWAAYKDKYVMEAEDVGEILMIKVKNDQSGFFHYSSVDLFLDEVSINYESDDNKVYEFPCFCWVQTESVFFEGKAKLVTDEQDDEVRNQRQLEVKQRQEIYQWGDDPDYRGLPGFIKSGGAKTLPKEVQFTQDDANELFQATSKGILNALLVKFRGLFHSWEEFDDFRKAFVHFVGDVPLAAEHWKEDSFYGAQFLNGCNPDTIKRCTELPSKFPVTQEMVGNLLDAGETLQQAMKNGRVYLVDYEILFDIPHYGTLNSKLERRYTCPALGLFLRQEQWGHCANSHSAPTKTDQSKPNLDSKRH</sequence>
<dbReference type="InterPro" id="IPR036392">
    <property type="entry name" value="PLAT/LH2_dom_sf"/>
</dbReference>
<dbReference type="GO" id="GO:0046872">
    <property type="term" value="F:metal ion binding"/>
    <property type="evidence" value="ECO:0007669"/>
    <property type="project" value="UniProtKB-KW"/>
</dbReference>
<feature type="region of interest" description="Disordered" evidence="6">
    <location>
        <begin position="335"/>
        <end position="355"/>
    </location>
</feature>
<dbReference type="SMART" id="SM00308">
    <property type="entry name" value="LH2"/>
    <property type="match status" value="1"/>
</dbReference>
<dbReference type="GO" id="GO:0004051">
    <property type="term" value="F:arachidonate 5-lipoxygenase activity"/>
    <property type="evidence" value="ECO:0007669"/>
    <property type="project" value="UniProtKB-EC"/>
</dbReference>
<dbReference type="GO" id="GO:0034440">
    <property type="term" value="P:lipid oxidation"/>
    <property type="evidence" value="ECO:0007669"/>
    <property type="project" value="InterPro"/>
</dbReference>
<evidence type="ECO:0000256" key="2">
    <source>
        <dbReference type="ARBA" id="ARBA00022964"/>
    </source>
</evidence>
<keyword evidence="1" id="KW-0479">Metal-binding</keyword>
<reference evidence="9" key="1">
    <citation type="submission" date="2023-01" db="EMBL/GenBank/DDBJ databases">
        <title>Genome assembly of the deep-sea coral Lophelia pertusa.</title>
        <authorList>
            <person name="Herrera S."/>
            <person name="Cordes E."/>
        </authorList>
    </citation>
    <scope>NUCLEOTIDE SEQUENCE</scope>
    <source>
        <strain evidence="9">USNM1676648</strain>
        <tissue evidence="9">Polyp</tissue>
    </source>
</reference>
<protein>
    <submittedName>
        <fullName evidence="9">Arachidonate 5-lipoxygenase</fullName>
        <ecNumber evidence="9">1.13.11.34</ecNumber>
    </submittedName>
</protein>
<comment type="caution">
    <text evidence="5">Lacks conserved residue(s) required for the propagation of feature annotation.</text>
</comment>
<evidence type="ECO:0000256" key="6">
    <source>
        <dbReference type="SAM" id="MobiDB-lite"/>
    </source>
</evidence>
<proteinExistence type="predicted"/>
<accession>A0A9X0D5Q8</accession>
<feature type="compositionally biased region" description="Polar residues" evidence="6">
    <location>
        <begin position="335"/>
        <end position="349"/>
    </location>
</feature>
<evidence type="ECO:0000313" key="10">
    <source>
        <dbReference type="Proteomes" id="UP001163046"/>
    </source>
</evidence>
<feature type="domain" description="PLAT" evidence="7">
    <location>
        <begin position="5"/>
        <end position="129"/>
    </location>
</feature>
<keyword evidence="3 9" id="KW-0560">Oxidoreductase</keyword>
<dbReference type="EMBL" id="MU825875">
    <property type="protein sequence ID" value="KAJ7386668.1"/>
    <property type="molecule type" value="Genomic_DNA"/>
</dbReference>
<keyword evidence="2" id="KW-0223">Dioxygenase</keyword>
<dbReference type="InterPro" id="IPR036226">
    <property type="entry name" value="LipOase_C_sf"/>
</dbReference>
<evidence type="ECO:0000259" key="7">
    <source>
        <dbReference type="PROSITE" id="PS50095"/>
    </source>
</evidence>
<gene>
    <name evidence="9" type="primary">ALOX5_1</name>
    <name evidence="9" type="ORF">OS493_006674</name>
</gene>
<dbReference type="SUPFAM" id="SSF48484">
    <property type="entry name" value="Lipoxigenase"/>
    <property type="match status" value="1"/>
</dbReference>
<dbReference type="PANTHER" id="PTHR11771">
    <property type="entry name" value="LIPOXYGENASE"/>
    <property type="match status" value="1"/>
</dbReference>
<keyword evidence="10" id="KW-1185">Reference proteome</keyword>
<dbReference type="Gene3D" id="3.10.450.60">
    <property type="match status" value="1"/>
</dbReference>
<dbReference type="Proteomes" id="UP001163046">
    <property type="component" value="Unassembled WGS sequence"/>
</dbReference>
<dbReference type="Gene3D" id="2.40.180.10">
    <property type="entry name" value="Catalase core domain"/>
    <property type="match status" value="1"/>
</dbReference>
<evidence type="ECO:0000259" key="8">
    <source>
        <dbReference type="PROSITE" id="PS51393"/>
    </source>
</evidence>